<feature type="region of interest" description="Disordered" evidence="1">
    <location>
        <begin position="465"/>
        <end position="561"/>
    </location>
</feature>
<dbReference type="PROSITE" id="PS50296">
    <property type="entry name" value="SUI1"/>
    <property type="match status" value="1"/>
</dbReference>
<dbReference type="InterPro" id="IPR041366">
    <property type="entry name" value="Pre-PUA"/>
</dbReference>
<evidence type="ECO:0000313" key="3">
    <source>
        <dbReference type="EMBL" id="KAG0659139.1"/>
    </source>
</evidence>
<dbReference type="InterPro" id="IPR048248">
    <property type="entry name" value="PUA_eIF2d-like"/>
</dbReference>
<dbReference type="SUPFAM" id="SSF88697">
    <property type="entry name" value="PUA domain-like"/>
    <property type="match status" value="1"/>
</dbReference>
<feature type="region of interest" description="Disordered" evidence="1">
    <location>
        <begin position="682"/>
        <end position="703"/>
    </location>
</feature>
<comment type="caution">
    <text evidence="3">The sequence shown here is derived from an EMBL/GenBank/DDBJ whole genome shotgun (WGS) entry which is preliminary data.</text>
</comment>
<protein>
    <recommendedName>
        <fullName evidence="2">SUI1 domain-containing protein</fullName>
    </recommendedName>
</protein>
<feature type="region of interest" description="Disordered" evidence="1">
    <location>
        <begin position="748"/>
        <end position="769"/>
    </location>
</feature>
<dbReference type="Pfam" id="PF26292">
    <property type="entry name" value="PUA_elF2D"/>
    <property type="match status" value="1"/>
</dbReference>
<organism evidence="3 4">
    <name type="scientific">Rhodotorula mucilaginosa</name>
    <name type="common">Yeast</name>
    <name type="synonym">Rhodotorula rubra</name>
    <dbReference type="NCBI Taxonomy" id="5537"/>
    <lineage>
        <taxon>Eukaryota</taxon>
        <taxon>Fungi</taxon>
        <taxon>Dikarya</taxon>
        <taxon>Basidiomycota</taxon>
        <taxon>Pucciniomycotina</taxon>
        <taxon>Microbotryomycetes</taxon>
        <taxon>Sporidiobolales</taxon>
        <taxon>Sporidiobolaceae</taxon>
        <taxon>Rhodotorula</taxon>
    </lineage>
</organism>
<sequence length="945" mass="100016">MISSASCFPWGQGQRGPTLDDCEEEVQTDEASPELGGLDRDIPERFLQVPVLGPDRVDRSRRHPLLKASPRRDQVESVRLAAARGELAQSPGHTSEREPLSQKPSGPSDMSRAPSQFSRHEPTGSPPLPSSALFQIRAPCALIGLRTSIARAKIDAREESLERLIKVADLPYSTYTEQKCLNGVVRASTRCTVGRDELQSATLPDHRSMDEEVESPSSVTMSMGGAVGRAAGDRDGAGTAQSPERSQVYARQSSRANQSGKMAFKRPFHAQSRTPVRSSDLRRLRDALASQFTALADQPDALKRLTADLQVCKATTHLDEPCTLYTAPNGDPRFFKLDPNGGAGGEAPPLLVPTCYATDLVPAGTLLPVLGTAEPVVQNLISGSALFAAGVSPSHLAHLAAQTSPPVRAGDLVGITVASDPTQRIVAVGYLAADPKEIQKLQEQDKGGRAVLTLHARGDFLWQSGSKVDAPLPVPQVRKAENGGGNDALADRLAATSLSRSPSSASSSAASTSAPAPAEPSRKQKKGKDKKERHGGKNGLVPVDAEKEEQPAAEETRESVTAAAAAELTPAEIDTILINALLLAISTSPALQKPATFPLSASSLYSSYILHSRPASPPSHATVEIKKSSFKKLDRFVKQAVKKGYLAAKELKKGTGEWIVTSVEGRHPDAEKVPRYKTVAEAAAAAGGNDPSTASTSATTAAGETSTSSAGAAAATAGAGGAGAGGVQVRELWKLSGDGVKELFRSVPHERRPSADTRKKHMPISPPHDLYTTADLSSLLRKYTDSHALSHPSHRSLLLIDPSASPTPDKLSPEQQAGIALLARKEGCTGYWGMMKPGQVDEVVKKGSPPTIKVAIKNVGKRQVTLISGHEPWDLFTSEELAEKLKHASASSTSIQPLAGSAKKGQTPKVEIMCQGTHDALVTKLLTAYGVPKSYIEVDLSKSKK</sequence>
<dbReference type="GO" id="GO:0001731">
    <property type="term" value="P:formation of translation preinitiation complex"/>
    <property type="evidence" value="ECO:0007669"/>
    <property type="project" value="InterPro"/>
</dbReference>
<feature type="compositionally biased region" description="Basic and acidic residues" evidence="1">
    <location>
        <begin position="544"/>
        <end position="558"/>
    </location>
</feature>
<evidence type="ECO:0000256" key="1">
    <source>
        <dbReference type="SAM" id="MobiDB-lite"/>
    </source>
</evidence>
<proteinExistence type="predicted"/>
<dbReference type="Pfam" id="PF25304">
    <property type="entry name" value="WHD_eIF2D"/>
    <property type="match status" value="1"/>
</dbReference>
<gene>
    <name evidence="3" type="ORF">C6P46_005310</name>
</gene>
<feature type="compositionally biased region" description="Basic residues" evidence="1">
    <location>
        <begin position="523"/>
        <end position="536"/>
    </location>
</feature>
<feature type="domain" description="SUI1" evidence="2">
    <location>
        <begin position="860"/>
        <end position="930"/>
    </location>
</feature>
<dbReference type="InterPro" id="IPR057429">
    <property type="entry name" value="WH_eIF2D"/>
</dbReference>
<dbReference type="InterPro" id="IPR001950">
    <property type="entry name" value="SUI1"/>
</dbReference>
<accession>A0A9P6W0E9</accession>
<dbReference type="Pfam" id="PF17832">
    <property type="entry name" value="Pre-PUA"/>
    <property type="match status" value="1"/>
</dbReference>
<evidence type="ECO:0000259" key="2">
    <source>
        <dbReference type="PROSITE" id="PS50296"/>
    </source>
</evidence>
<dbReference type="InterPro" id="IPR015947">
    <property type="entry name" value="PUA-like_sf"/>
</dbReference>
<feature type="compositionally biased region" description="Basic and acidic residues" evidence="1">
    <location>
        <begin position="748"/>
        <end position="757"/>
    </location>
</feature>
<dbReference type="OrthoDB" id="199771at2759"/>
<dbReference type="GO" id="GO:0003743">
    <property type="term" value="F:translation initiation factor activity"/>
    <property type="evidence" value="ECO:0007669"/>
    <property type="project" value="InterPro"/>
</dbReference>
<dbReference type="EMBL" id="PUHQ01000057">
    <property type="protein sequence ID" value="KAG0659139.1"/>
    <property type="molecule type" value="Genomic_DNA"/>
</dbReference>
<dbReference type="InterPro" id="IPR036877">
    <property type="entry name" value="SUI1_dom_sf"/>
</dbReference>
<name>A0A9P6W0E9_RHOMI</name>
<feature type="region of interest" description="Disordered" evidence="1">
    <location>
        <begin position="1"/>
        <end position="131"/>
    </location>
</feature>
<reference evidence="3 4" key="1">
    <citation type="submission" date="2020-11" db="EMBL/GenBank/DDBJ databases">
        <title>Kefir isolates.</title>
        <authorList>
            <person name="Marcisauskas S."/>
            <person name="Kim Y."/>
            <person name="Blasche S."/>
        </authorList>
    </citation>
    <scope>NUCLEOTIDE SEQUENCE [LARGE SCALE GENOMIC DNA]</scope>
    <source>
        <strain evidence="3 4">KR</strain>
    </source>
</reference>
<dbReference type="Pfam" id="PF01253">
    <property type="entry name" value="SUI1"/>
    <property type="match status" value="1"/>
</dbReference>
<dbReference type="Proteomes" id="UP000777482">
    <property type="component" value="Unassembled WGS sequence"/>
</dbReference>
<feature type="compositionally biased region" description="Acidic residues" evidence="1">
    <location>
        <begin position="20"/>
        <end position="32"/>
    </location>
</feature>
<dbReference type="PANTHER" id="PTHR12217">
    <property type="entry name" value="EUKARYOTIC TRANSLATION INITIATION FACTOR 2D"/>
    <property type="match status" value="1"/>
</dbReference>
<keyword evidence="4" id="KW-1185">Reference proteome</keyword>
<dbReference type="PANTHER" id="PTHR12217:SF4">
    <property type="entry name" value="EUKARYOTIC TRANSLATION INITIATION FACTOR 2D"/>
    <property type="match status" value="1"/>
</dbReference>
<dbReference type="AlphaFoldDB" id="A0A9P6W0E9"/>
<evidence type="ECO:0000313" key="4">
    <source>
        <dbReference type="Proteomes" id="UP000777482"/>
    </source>
</evidence>
<dbReference type="InterPro" id="IPR039757">
    <property type="entry name" value="EIF2D"/>
</dbReference>
<feature type="compositionally biased region" description="Polar residues" evidence="1">
    <location>
        <begin position="239"/>
        <end position="260"/>
    </location>
</feature>
<feature type="compositionally biased region" description="Low complexity" evidence="1">
    <location>
        <begin position="492"/>
        <end position="516"/>
    </location>
</feature>
<dbReference type="Gene3D" id="3.10.400.20">
    <property type="match status" value="1"/>
</dbReference>
<dbReference type="PROSITE" id="PS50890">
    <property type="entry name" value="PUA"/>
    <property type="match status" value="1"/>
</dbReference>
<dbReference type="SUPFAM" id="SSF55159">
    <property type="entry name" value="eIF1-like"/>
    <property type="match status" value="1"/>
</dbReference>
<feature type="region of interest" description="Disordered" evidence="1">
    <location>
        <begin position="206"/>
        <end position="262"/>
    </location>
</feature>
<dbReference type="Gene3D" id="3.30.780.10">
    <property type="entry name" value="SUI1-like domain"/>
    <property type="match status" value="1"/>
</dbReference>